<dbReference type="PANTHER" id="PTHR34039">
    <property type="entry name" value="UPF0102 PROTEIN YRAN"/>
    <property type="match status" value="1"/>
</dbReference>
<name>A0A0P9AF00_9CLOT</name>
<gene>
    <name evidence="3" type="ORF">OXPF_20920</name>
</gene>
<accession>A0A0P9AF00</accession>
<dbReference type="NCBIfam" id="NF009154">
    <property type="entry name" value="PRK12497.3-3"/>
    <property type="match status" value="1"/>
</dbReference>
<dbReference type="EMBL" id="LKET01000032">
    <property type="protein sequence ID" value="KPU43927.1"/>
    <property type="molecule type" value="Genomic_DNA"/>
</dbReference>
<dbReference type="NCBIfam" id="TIGR00252">
    <property type="entry name" value="YraN family protein"/>
    <property type="match status" value="1"/>
</dbReference>
<protein>
    <recommendedName>
        <fullName evidence="2">UPF0102 protein OXPF_20920</fullName>
    </recommendedName>
</protein>
<dbReference type="Pfam" id="PF02021">
    <property type="entry name" value="UPF0102"/>
    <property type="match status" value="1"/>
</dbReference>
<keyword evidence="4" id="KW-1185">Reference proteome</keyword>
<evidence type="ECO:0000313" key="3">
    <source>
        <dbReference type="EMBL" id="KPU43927.1"/>
    </source>
</evidence>
<reference evidence="3 4" key="1">
    <citation type="submission" date="2015-09" db="EMBL/GenBank/DDBJ databases">
        <title>Genome sequence of Oxobacter pfennigii DSM 3222.</title>
        <authorList>
            <person name="Poehlein A."/>
            <person name="Bengelsdorf F.R."/>
            <person name="Schiel-Bengelsdorf B."/>
            <person name="Duerre P."/>
            <person name="Daniel R."/>
        </authorList>
    </citation>
    <scope>NUCLEOTIDE SEQUENCE [LARGE SCALE GENOMIC DNA]</scope>
    <source>
        <strain evidence="3 4">DSM 3222</strain>
    </source>
</reference>
<comment type="caution">
    <text evidence="3">The sequence shown here is derived from an EMBL/GenBank/DDBJ whole genome shotgun (WGS) entry which is preliminary data.</text>
</comment>
<dbReference type="PANTHER" id="PTHR34039:SF1">
    <property type="entry name" value="UPF0102 PROTEIN YRAN"/>
    <property type="match status" value="1"/>
</dbReference>
<dbReference type="Gene3D" id="3.40.1350.10">
    <property type="match status" value="1"/>
</dbReference>
<dbReference type="InterPro" id="IPR011335">
    <property type="entry name" value="Restrct_endonuc-II-like"/>
</dbReference>
<dbReference type="HAMAP" id="MF_00048">
    <property type="entry name" value="UPF0102"/>
    <property type="match status" value="1"/>
</dbReference>
<dbReference type="GO" id="GO:0003676">
    <property type="term" value="F:nucleic acid binding"/>
    <property type="evidence" value="ECO:0007669"/>
    <property type="project" value="InterPro"/>
</dbReference>
<dbReference type="OrthoDB" id="9802516at2"/>
<dbReference type="InterPro" id="IPR003509">
    <property type="entry name" value="UPF0102_YraN-like"/>
</dbReference>
<dbReference type="AlphaFoldDB" id="A0A0P9AF00"/>
<dbReference type="SUPFAM" id="SSF52980">
    <property type="entry name" value="Restriction endonuclease-like"/>
    <property type="match status" value="1"/>
</dbReference>
<sequence length="126" mass="14778">MLMISKREKGNLGETAALNYLIQNGYVILEKNFSTKYGEIDIIARDNDYIAFIEVKTRRDEKWGLPSEAVTLNKQCRIARMAMLYIAKKRLNDENFRFDVVEVILSDNEVKYLRLIKDAFQIDFTM</sequence>
<organism evidence="3 4">
    <name type="scientific">Oxobacter pfennigii</name>
    <dbReference type="NCBI Taxonomy" id="36849"/>
    <lineage>
        <taxon>Bacteria</taxon>
        <taxon>Bacillati</taxon>
        <taxon>Bacillota</taxon>
        <taxon>Clostridia</taxon>
        <taxon>Eubacteriales</taxon>
        <taxon>Clostridiaceae</taxon>
        <taxon>Oxobacter</taxon>
    </lineage>
</organism>
<dbReference type="NCBIfam" id="NF009150">
    <property type="entry name" value="PRK12497.1-3"/>
    <property type="match status" value="1"/>
</dbReference>
<dbReference type="CDD" id="cd20736">
    <property type="entry name" value="PoNe_Nuclease"/>
    <property type="match status" value="1"/>
</dbReference>
<evidence type="ECO:0000256" key="2">
    <source>
        <dbReference type="HAMAP-Rule" id="MF_00048"/>
    </source>
</evidence>
<dbReference type="InterPro" id="IPR011856">
    <property type="entry name" value="tRNA_endonuc-like_dom_sf"/>
</dbReference>
<proteinExistence type="inferred from homology"/>
<dbReference type="Proteomes" id="UP000050326">
    <property type="component" value="Unassembled WGS sequence"/>
</dbReference>
<dbReference type="STRING" id="36849.OXPF_20920"/>
<evidence type="ECO:0000256" key="1">
    <source>
        <dbReference type="ARBA" id="ARBA00006738"/>
    </source>
</evidence>
<comment type="similarity">
    <text evidence="1 2">Belongs to the UPF0102 family.</text>
</comment>
<evidence type="ECO:0000313" key="4">
    <source>
        <dbReference type="Proteomes" id="UP000050326"/>
    </source>
</evidence>